<organism evidence="1 2">
    <name type="scientific">Leeuwenhoekiella parthenopeia</name>
    <dbReference type="NCBI Taxonomy" id="2890320"/>
    <lineage>
        <taxon>Bacteria</taxon>
        <taxon>Pseudomonadati</taxon>
        <taxon>Bacteroidota</taxon>
        <taxon>Flavobacteriia</taxon>
        <taxon>Flavobacteriales</taxon>
        <taxon>Flavobacteriaceae</taxon>
        <taxon>Leeuwenhoekiella</taxon>
    </lineage>
</organism>
<comment type="caution">
    <text evidence="1">The sequence shown here is derived from an EMBL/GenBank/DDBJ whole genome shotgun (WGS) entry which is preliminary data.</text>
</comment>
<dbReference type="EMBL" id="JAJGMW010000012">
    <property type="protein sequence ID" value="MCC4213142.1"/>
    <property type="molecule type" value="Genomic_DNA"/>
</dbReference>
<accession>A0ABS8GVC3</accession>
<evidence type="ECO:0000313" key="1">
    <source>
        <dbReference type="EMBL" id="MCC4213142.1"/>
    </source>
</evidence>
<name>A0ABS8GVC3_9FLAO</name>
<keyword evidence="2" id="KW-1185">Reference proteome</keyword>
<dbReference type="RefSeq" id="WP_228230209.1">
    <property type="nucleotide sequence ID" value="NZ_JAJGMW010000012.1"/>
</dbReference>
<proteinExistence type="predicted"/>
<protein>
    <submittedName>
        <fullName evidence="1">Uncharacterized protein</fullName>
    </submittedName>
</protein>
<evidence type="ECO:0000313" key="2">
    <source>
        <dbReference type="Proteomes" id="UP001197770"/>
    </source>
</evidence>
<dbReference type="Proteomes" id="UP001197770">
    <property type="component" value="Unassembled WGS sequence"/>
</dbReference>
<sequence length="60" mass="6749">MVKLILYLLQATLTVSGMNPEAVRFKTAEALLIQEMSSKEYNTFKCAIENHTSECKAILL</sequence>
<gene>
    <name evidence="1" type="ORF">LLW17_10465</name>
</gene>
<reference evidence="1 2" key="1">
    <citation type="submission" date="2021-11" db="EMBL/GenBank/DDBJ databases">
        <title>Seasonal and diel survey of microbial diversity of the Tyrrhenian coast.</title>
        <authorList>
            <person name="Gattoni G."/>
            <person name="Corral P."/>
        </authorList>
    </citation>
    <scope>NUCLEOTIDE SEQUENCE [LARGE SCALE GENOMIC DNA]</scope>
    <source>
        <strain evidence="1 2">Mr9</strain>
    </source>
</reference>